<evidence type="ECO:0000313" key="1">
    <source>
        <dbReference type="EMBL" id="KAI9896066.1"/>
    </source>
</evidence>
<gene>
    <name evidence="1" type="ORF">N3K66_008966</name>
</gene>
<keyword evidence="2" id="KW-1185">Reference proteome</keyword>
<dbReference type="Proteomes" id="UP001163324">
    <property type="component" value="Chromosome 10"/>
</dbReference>
<proteinExistence type="predicted"/>
<dbReference type="EMBL" id="CM047949">
    <property type="protein sequence ID" value="KAI9896066.1"/>
    <property type="molecule type" value="Genomic_DNA"/>
</dbReference>
<organism evidence="1 2">
    <name type="scientific">Trichothecium roseum</name>
    <dbReference type="NCBI Taxonomy" id="47278"/>
    <lineage>
        <taxon>Eukaryota</taxon>
        <taxon>Fungi</taxon>
        <taxon>Dikarya</taxon>
        <taxon>Ascomycota</taxon>
        <taxon>Pezizomycotina</taxon>
        <taxon>Sordariomycetes</taxon>
        <taxon>Hypocreomycetidae</taxon>
        <taxon>Hypocreales</taxon>
        <taxon>Hypocreales incertae sedis</taxon>
        <taxon>Trichothecium</taxon>
    </lineage>
</organism>
<evidence type="ECO:0000313" key="2">
    <source>
        <dbReference type="Proteomes" id="UP001163324"/>
    </source>
</evidence>
<name>A0ACC0UPN5_9HYPO</name>
<comment type="caution">
    <text evidence="1">The sequence shown here is derived from an EMBL/GenBank/DDBJ whole genome shotgun (WGS) entry which is preliminary data.</text>
</comment>
<protein>
    <submittedName>
        <fullName evidence="1">Uncharacterized protein</fullName>
    </submittedName>
</protein>
<reference evidence="1" key="1">
    <citation type="submission" date="2022-10" db="EMBL/GenBank/DDBJ databases">
        <title>Complete Genome of Trichothecium roseum strain YXFP-22015, a Plant Pathogen Isolated from Citrus.</title>
        <authorList>
            <person name="Wang Y."/>
            <person name="Zhu L."/>
        </authorList>
    </citation>
    <scope>NUCLEOTIDE SEQUENCE</scope>
    <source>
        <strain evidence="1">YXFP-22015</strain>
    </source>
</reference>
<sequence>METVEETAPLLRPHVLPAQPEPPLNTIQRYAVKFFSCARLLRGLLFIAWPGIILSSFDIESSGGTFLLGSLLGSRDIILGGLLLTADTTQPRLNEVKRALLAALLSDAMDTFILIFSAACAWQWRNPFIEIGAAATLALAEHLTLWSMSEDDEGTGPRAYIQAMQAGEDKKRRLDTWLTELRVAEDAQAGPGSFVAPESIRAGSVMGGSVRYGTPVQIIYGAIPPESQH</sequence>
<accession>A0ACC0UPN5</accession>